<dbReference type="Pfam" id="PF00512">
    <property type="entry name" value="HisKA"/>
    <property type="match status" value="1"/>
</dbReference>
<reference evidence="9" key="1">
    <citation type="submission" date="2020-09" db="EMBL/GenBank/DDBJ databases">
        <title>Genome seq and assembly of Devosia sp.</title>
        <authorList>
            <person name="Chhetri G."/>
        </authorList>
    </citation>
    <scope>NUCLEOTIDE SEQUENCE</scope>
    <source>
        <strain evidence="9">PTR5</strain>
    </source>
</reference>
<dbReference type="SMART" id="SM00091">
    <property type="entry name" value="PAS"/>
    <property type="match status" value="3"/>
</dbReference>
<feature type="transmembrane region" description="Helical" evidence="5">
    <location>
        <begin position="56"/>
        <end position="79"/>
    </location>
</feature>
<dbReference type="AlphaFoldDB" id="A0A927IS28"/>
<dbReference type="InterPro" id="IPR036890">
    <property type="entry name" value="HATPase_C_sf"/>
</dbReference>
<dbReference type="InterPro" id="IPR011006">
    <property type="entry name" value="CheY-like_superfamily"/>
</dbReference>
<protein>
    <recommendedName>
        <fullName evidence="2">histidine kinase</fullName>
        <ecNumber evidence="2">2.7.13.3</ecNumber>
    </recommendedName>
</protein>
<dbReference type="Pfam" id="PF02518">
    <property type="entry name" value="HATPase_c"/>
    <property type="match status" value="1"/>
</dbReference>
<dbReference type="RefSeq" id="WP_191772408.1">
    <property type="nucleotide sequence ID" value="NZ_JACYFU010000001.1"/>
</dbReference>
<keyword evidence="3 4" id="KW-0597">Phosphoprotein</keyword>
<sequence>MASTPLGEDSYPEPIASSGRGGGIWRVLVLAMALVAAAVAFSMFGEQIPPELVMTFIGLLAVAGVFFLFGLAAGLFRFAATEDRRTISSAVVDSLPFGTVVADRDGKISYVNQAYGSFSGATNNGVPVGVPRLFAGHADASEAIYRLSRAAKDGRSAIEDIRIVGGLGGSHAEANRAFWYRVSVRPLPDTADARRPLVAWAVEDITRDRENNETAFRDLQRAIDYLDHAPSGFLSADAHGRIQYLNSTLADWLGYDLAEFNAGQLALSDIVRKDGATLLMRGRGDGEIRTEIIDIDLVRRNGTSLPVRLLHRAARLADGELGETRTLVLDKSNAPDTEEELRAAEVRFSRFFNDTPFAIATLDQKGRIVRTNAPFGRIFRWSDESKTLEMQPLSDLIGEGSREKLARALADATAQRSEVEPVDAVLSAEGDHAVRLYISASEVSAGSPEHVNVYALDMTDQRKLEAQFAQSQKMQAVGQLAGGVAHDFNNLLTAIIGFSDLLLLKHKPGDPSFNELMQIKQNANRAAGLTRQLLAFSRRQTLRPQVLELPLIVDDLTVLLKRMIGEKNQLAVEHGRNIWPVRADVVQLEQVIINLVVNARDAMPNGGSITIRTSNLSEAEASTLKFEGMVPADYVLIDVEDTGTGMTPEVLEKIFEPFFTTKELGKGTGLGLSTVYGIVKQTEGYIYPVSTVGVGTTFKIFLPRYVPTAEEVAAKQAAAAAPARDLTGHERILLVEDEESVRAFSARALKATGYEVYEADGGEEALEVLEELDYQVDLIISDVVMPEMDGPTMLKVIREKMTDLKIIFVSGYAEESVRRDIEDDQSVDFLPKPYSLDQINSKVKEVLGRIDKRS</sequence>
<dbReference type="Gene3D" id="1.10.287.130">
    <property type="match status" value="1"/>
</dbReference>
<dbReference type="EC" id="2.7.13.3" evidence="2"/>
<dbReference type="InterPro" id="IPR005467">
    <property type="entry name" value="His_kinase_dom"/>
</dbReference>
<dbReference type="SUPFAM" id="SSF47384">
    <property type="entry name" value="Homodimeric domain of signal transducing histidine kinase"/>
    <property type="match status" value="1"/>
</dbReference>
<dbReference type="CDD" id="cd00130">
    <property type="entry name" value="PAS"/>
    <property type="match status" value="1"/>
</dbReference>
<feature type="transmembrane region" description="Helical" evidence="5">
    <location>
        <begin position="24"/>
        <end position="44"/>
    </location>
</feature>
<keyword evidence="5" id="KW-1133">Transmembrane helix</keyword>
<evidence type="ECO:0000256" key="3">
    <source>
        <dbReference type="ARBA" id="ARBA00022553"/>
    </source>
</evidence>
<comment type="catalytic activity">
    <reaction evidence="1">
        <text>ATP + protein L-histidine = ADP + protein N-phospho-L-histidine.</text>
        <dbReference type="EC" id="2.7.13.3"/>
    </reaction>
</comment>
<dbReference type="Gene3D" id="3.30.450.20">
    <property type="entry name" value="PAS domain"/>
    <property type="match status" value="3"/>
</dbReference>
<evidence type="ECO:0000259" key="7">
    <source>
        <dbReference type="PROSITE" id="PS50110"/>
    </source>
</evidence>
<feature type="domain" description="Histidine kinase" evidence="6">
    <location>
        <begin position="483"/>
        <end position="706"/>
    </location>
</feature>
<dbReference type="SMART" id="SM00448">
    <property type="entry name" value="REC"/>
    <property type="match status" value="1"/>
</dbReference>
<organism evidence="9 10">
    <name type="scientific">Devosia oryzisoli</name>
    <dbReference type="NCBI Taxonomy" id="2774138"/>
    <lineage>
        <taxon>Bacteria</taxon>
        <taxon>Pseudomonadati</taxon>
        <taxon>Pseudomonadota</taxon>
        <taxon>Alphaproteobacteria</taxon>
        <taxon>Hyphomicrobiales</taxon>
        <taxon>Devosiaceae</taxon>
        <taxon>Devosia</taxon>
    </lineage>
</organism>
<dbReference type="SMART" id="SM00388">
    <property type="entry name" value="HisKA"/>
    <property type="match status" value="1"/>
</dbReference>
<evidence type="ECO:0000313" key="9">
    <source>
        <dbReference type="EMBL" id="MBD8064306.1"/>
    </source>
</evidence>
<dbReference type="InterPro" id="IPR003661">
    <property type="entry name" value="HisK_dim/P_dom"/>
</dbReference>
<evidence type="ECO:0000313" key="10">
    <source>
        <dbReference type="Proteomes" id="UP000654108"/>
    </source>
</evidence>
<dbReference type="InterPro" id="IPR001789">
    <property type="entry name" value="Sig_transdc_resp-reg_receiver"/>
</dbReference>
<evidence type="ECO:0000256" key="2">
    <source>
        <dbReference type="ARBA" id="ARBA00012438"/>
    </source>
</evidence>
<evidence type="ECO:0000256" key="1">
    <source>
        <dbReference type="ARBA" id="ARBA00000085"/>
    </source>
</evidence>
<dbReference type="EMBL" id="JACYFU010000001">
    <property type="protein sequence ID" value="MBD8064306.1"/>
    <property type="molecule type" value="Genomic_DNA"/>
</dbReference>
<dbReference type="InterPro" id="IPR004358">
    <property type="entry name" value="Sig_transdc_His_kin-like_C"/>
</dbReference>
<dbReference type="PROSITE" id="PS50109">
    <property type="entry name" value="HIS_KIN"/>
    <property type="match status" value="1"/>
</dbReference>
<dbReference type="NCBIfam" id="TIGR00229">
    <property type="entry name" value="sensory_box"/>
    <property type="match status" value="1"/>
</dbReference>
<dbReference type="InterPro" id="IPR000014">
    <property type="entry name" value="PAS"/>
</dbReference>
<keyword evidence="10" id="KW-1185">Reference proteome</keyword>
<proteinExistence type="predicted"/>
<comment type="caution">
    <text evidence="9">The sequence shown here is derived from an EMBL/GenBank/DDBJ whole genome shotgun (WGS) entry which is preliminary data.</text>
</comment>
<name>A0A927IS28_9HYPH</name>
<evidence type="ECO:0000259" key="6">
    <source>
        <dbReference type="PROSITE" id="PS50109"/>
    </source>
</evidence>
<evidence type="ECO:0000256" key="4">
    <source>
        <dbReference type="PROSITE-ProRule" id="PRU00169"/>
    </source>
</evidence>
<dbReference type="Gene3D" id="3.30.565.10">
    <property type="entry name" value="Histidine kinase-like ATPase, C-terminal domain"/>
    <property type="match status" value="1"/>
</dbReference>
<dbReference type="Gene3D" id="3.40.50.2300">
    <property type="match status" value="1"/>
</dbReference>
<dbReference type="Pfam" id="PF00072">
    <property type="entry name" value="Response_reg"/>
    <property type="match status" value="1"/>
</dbReference>
<dbReference type="Pfam" id="PF13426">
    <property type="entry name" value="PAS_9"/>
    <property type="match status" value="1"/>
</dbReference>
<dbReference type="InterPro" id="IPR013656">
    <property type="entry name" value="PAS_4"/>
</dbReference>
<dbReference type="InterPro" id="IPR035965">
    <property type="entry name" value="PAS-like_dom_sf"/>
</dbReference>
<dbReference type="PANTHER" id="PTHR43065">
    <property type="entry name" value="SENSOR HISTIDINE KINASE"/>
    <property type="match status" value="1"/>
</dbReference>
<gene>
    <name evidence="9" type="ORF">IC608_02290</name>
</gene>
<keyword evidence="5" id="KW-0472">Membrane</keyword>
<dbReference type="FunFam" id="1.10.287.130:FF:000037">
    <property type="entry name" value="Hybrid sensor histidine kinase/response regulator"/>
    <property type="match status" value="1"/>
</dbReference>
<keyword evidence="5" id="KW-0812">Transmembrane</keyword>
<feature type="domain" description="PAS" evidence="8">
    <location>
        <begin position="218"/>
        <end position="274"/>
    </location>
</feature>
<dbReference type="PROSITE" id="PS50110">
    <property type="entry name" value="RESPONSE_REGULATORY"/>
    <property type="match status" value="1"/>
</dbReference>
<evidence type="ECO:0000256" key="5">
    <source>
        <dbReference type="SAM" id="Phobius"/>
    </source>
</evidence>
<dbReference type="SMART" id="SM00387">
    <property type="entry name" value="HATPase_c"/>
    <property type="match status" value="1"/>
</dbReference>
<dbReference type="PROSITE" id="PS50112">
    <property type="entry name" value="PAS"/>
    <property type="match status" value="1"/>
</dbReference>
<dbReference type="GO" id="GO:0000155">
    <property type="term" value="F:phosphorelay sensor kinase activity"/>
    <property type="evidence" value="ECO:0007669"/>
    <property type="project" value="InterPro"/>
</dbReference>
<dbReference type="InterPro" id="IPR003594">
    <property type="entry name" value="HATPase_dom"/>
</dbReference>
<dbReference type="CDD" id="cd00082">
    <property type="entry name" value="HisKA"/>
    <property type="match status" value="1"/>
</dbReference>
<dbReference type="PRINTS" id="PR00344">
    <property type="entry name" value="BCTRLSENSOR"/>
</dbReference>
<dbReference type="Pfam" id="PF08448">
    <property type="entry name" value="PAS_4"/>
    <property type="match status" value="2"/>
</dbReference>
<dbReference type="SUPFAM" id="SSF55785">
    <property type="entry name" value="PYP-like sensor domain (PAS domain)"/>
    <property type="match status" value="3"/>
</dbReference>
<evidence type="ECO:0000259" key="8">
    <source>
        <dbReference type="PROSITE" id="PS50112"/>
    </source>
</evidence>
<accession>A0A927IS28</accession>
<dbReference type="NCBIfam" id="NF046020">
    <property type="entry name" value="HisKinCckABruc"/>
    <property type="match status" value="1"/>
</dbReference>
<dbReference type="InterPro" id="IPR036097">
    <property type="entry name" value="HisK_dim/P_sf"/>
</dbReference>
<dbReference type="SUPFAM" id="SSF52172">
    <property type="entry name" value="CheY-like"/>
    <property type="match status" value="1"/>
</dbReference>
<feature type="modified residue" description="4-aspartylphosphate" evidence="4">
    <location>
        <position position="782"/>
    </location>
</feature>
<feature type="domain" description="Response regulatory" evidence="7">
    <location>
        <begin position="731"/>
        <end position="847"/>
    </location>
</feature>
<dbReference type="Proteomes" id="UP000654108">
    <property type="component" value="Unassembled WGS sequence"/>
</dbReference>
<dbReference type="SUPFAM" id="SSF55874">
    <property type="entry name" value="ATPase domain of HSP90 chaperone/DNA topoisomerase II/histidine kinase"/>
    <property type="match status" value="1"/>
</dbReference>
<dbReference type="PANTHER" id="PTHR43065:SF42">
    <property type="entry name" value="TWO-COMPONENT SENSOR PPRA"/>
    <property type="match status" value="1"/>
</dbReference>